<feature type="compositionally biased region" description="Polar residues" evidence="5">
    <location>
        <begin position="1209"/>
        <end position="1238"/>
    </location>
</feature>
<dbReference type="OrthoDB" id="10254988at2759"/>
<feature type="compositionally biased region" description="Polar residues" evidence="5">
    <location>
        <begin position="1332"/>
        <end position="1346"/>
    </location>
</feature>
<feature type="coiled-coil region" evidence="4">
    <location>
        <begin position="987"/>
        <end position="1116"/>
    </location>
</feature>
<dbReference type="Pfam" id="PF19047">
    <property type="entry name" value="HOOK_N"/>
    <property type="match status" value="1"/>
</dbReference>
<dbReference type="GO" id="GO:0008017">
    <property type="term" value="F:microtubule binding"/>
    <property type="evidence" value="ECO:0007669"/>
    <property type="project" value="TreeGrafter"/>
</dbReference>
<dbReference type="FunFam" id="1.10.418.10:FF:000084">
    <property type="entry name" value="Girdin, isoform C"/>
    <property type="match status" value="1"/>
</dbReference>
<feature type="compositionally biased region" description="Low complexity" evidence="5">
    <location>
        <begin position="228"/>
        <end position="248"/>
    </location>
</feature>
<accession>B4LFT9</accession>
<dbReference type="FunCoup" id="B4LFT9">
    <property type="interactions" value="572"/>
</dbReference>
<dbReference type="PhylomeDB" id="B4LFT9"/>
<evidence type="ECO:0000256" key="3">
    <source>
        <dbReference type="ARBA" id="ARBA00023054"/>
    </source>
</evidence>
<dbReference type="GO" id="GO:0030705">
    <property type="term" value="P:cytoskeleton-dependent intracellular transport"/>
    <property type="evidence" value="ECO:0007669"/>
    <property type="project" value="InterPro"/>
</dbReference>
<sequence length="1384" mass="157697">MAGTATATPMEIDEFINGALVSWLESCLPRAELLAGYTSLLDGLIIHSVWLQIDPEPQNNPSELLSDLSGNSLSIARAKNFECIVRNLKSLFEEELGQTILVLPDAYMLGYYPESKHGLEQMKTLLTLLLGAAVQCPNKELFIARIKELDLETQHGIVALIKQVTDSHSLVLTEDSIDRLSAENMYGHIIRLTKERDHMYLKWIETVCVEPELSNSEGAECGQGVSVPRSPSSGTATSTPSSSSNSESNHLAVECADLRSKNRKLRQELEEKSENLLELREELDDKKQRFDKLRQESQEWFTEAKRAAAYRDEVDILRERAERADRLEIEVQKYREKLGDSDFYKSRVEELREDNRVLLESKEMLEEQLQRSRKRSEHAITLESEIIKYKQKLNDMALERDVDRSKLEELLEENAQLQLVAKNLNSTQEVDKSFSDNEDECNSGDNSLSEQLTNNAQTRALKLELENRRLTAALEQLKESSFHESTSKMLELEKEKKKLSLKIEQMQENIQRLTQQNVELESVFKNALEENKKLQDAVDNRQKSYDRQSLERDVDRQKLSDAEQHVETLNKEKQRIQTLNESIQRRADDLERLAESKTKELEQYAEKQQQYEQTKQKLYEIEAKVCTFERENASLLKEVAKLKESSEQKSVQLDQSINRLDTQAKELMRLAKVEDEAEQVQQKLVELEKQNQELSSQRNIDREMISTLRNDLVNGTLVTKKVRHNLEKLGLDVNEVDGEPAELNVEHVVEKLVRNPETFKTVREIMLNVNREQQLEAGVKSDMCVLCHRQEIFTVEKNIELSAATHAPTTQELRFEHKLRLSPARDSAEVTRLQDSNTQLQTENARLSVDVAALGSQITSLNTQHVALQLANSQLAAEKDTLLKEIDALQQEHKHALQDQVTLQCLHDQLSAEYESLNKDKEQLKAAVRDLRQETRDARETIQSQEQRIEELTAQTNSMKTCHEDLAILRTEHSKLTDDFRNLFATSDRFKNEYKNIQEQYKMIRMEHSSLKLQNTELTGELNAKQDQVRLLQIEYSKVQQRCEMLIQNNADLDSERKALMDNVSQLLSQYQELLAISLEDKKHFHEEEKNYTERVHSLKRQKEKLEEKIMEHYKKSETTVQKKKPFASSLVRRVKKASSDLMNKVPSRNRRSWVDDARTNSQFVIGSESGGNESDNSNEEPLSIASDTHLLQRNMPLRQSLQRDLLDSSIQRGGTVRSSLQAQKRTDLSNSRRNSVHGTLEPPDVTGSSLTLGTAGSRRTVYLIDEKLPDGSSASAQQSQQPQASSTPTPSNNAAAAAAAATGAEPQTPLKNDNQPATFLMYNRINTTIGGAPANTTTSDQSPLLQASGSGGSVAGSANQDDKAMRKRNEDKSNSIWYEYGCV</sequence>
<protein>
    <submittedName>
        <fullName evidence="7">Uncharacterized protein, isoform A</fullName>
    </submittedName>
</protein>
<feature type="compositionally biased region" description="Basic and acidic residues" evidence="5">
    <location>
        <begin position="1361"/>
        <end position="1374"/>
    </location>
</feature>
<evidence type="ECO:0000256" key="4">
    <source>
        <dbReference type="SAM" id="Coils"/>
    </source>
</evidence>
<dbReference type="STRING" id="7244.B4LFT9"/>
<dbReference type="PANTHER" id="PTHR18947">
    <property type="entry name" value="HOOK PROTEINS"/>
    <property type="match status" value="1"/>
</dbReference>
<organism evidence="7 8">
    <name type="scientific">Drosophila virilis</name>
    <name type="common">Fruit fly</name>
    <dbReference type="NCBI Taxonomy" id="7244"/>
    <lineage>
        <taxon>Eukaryota</taxon>
        <taxon>Metazoa</taxon>
        <taxon>Ecdysozoa</taxon>
        <taxon>Arthropoda</taxon>
        <taxon>Hexapoda</taxon>
        <taxon>Insecta</taxon>
        <taxon>Pterygota</taxon>
        <taxon>Neoptera</taxon>
        <taxon>Endopterygota</taxon>
        <taxon>Diptera</taxon>
        <taxon>Brachycera</taxon>
        <taxon>Muscomorpha</taxon>
        <taxon>Ephydroidea</taxon>
        <taxon>Drosophilidae</taxon>
        <taxon>Drosophila</taxon>
    </lineage>
</organism>
<feature type="region of interest" description="Disordered" evidence="5">
    <location>
        <begin position="1332"/>
        <end position="1375"/>
    </location>
</feature>
<dbReference type="InParanoid" id="B4LFT9"/>
<dbReference type="SUPFAM" id="SSF116907">
    <property type="entry name" value="Hook domain"/>
    <property type="match status" value="1"/>
</dbReference>
<feature type="region of interest" description="Disordered" evidence="5">
    <location>
        <begin position="216"/>
        <end position="251"/>
    </location>
</feature>
<dbReference type="Gene3D" id="1.10.287.1490">
    <property type="match status" value="1"/>
</dbReference>
<proteinExistence type="predicted"/>
<dbReference type="Gene3D" id="1.10.418.10">
    <property type="entry name" value="Calponin-like domain"/>
    <property type="match status" value="1"/>
</dbReference>
<dbReference type="GO" id="GO:0031122">
    <property type="term" value="P:cytoplasmic microtubule organization"/>
    <property type="evidence" value="ECO:0007669"/>
    <property type="project" value="TreeGrafter"/>
</dbReference>
<dbReference type="EMBL" id="CH940647">
    <property type="protein sequence ID" value="EDW69316.1"/>
    <property type="molecule type" value="Genomic_DNA"/>
</dbReference>
<dbReference type="OMA" id="HRNSFQG"/>
<evidence type="ECO:0000313" key="7">
    <source>
        <dbReference type="EMBL" id="EDW69316.1"/>
    </source>
</evidence>
<evidence type="ECO:0000313" key="8">
    <source>
        <dbReference type="Proteomes" id="UP000008792"/>
    </source>
</evidence>
<dbReference type="GO" id="GO:0005813">
    <property type="term" value="C:centrosome"/>
    <property type="evidence" value="ECO:0007669"/>
    <property type="project" value="TreeGrafter"/>
</dbReference>
<comment type="subcellular location">
    <subcellularLocation>
        <location evidence="1">Cytoplasm</location>
    </subcellularLocation>
</comment>
<feature type="compositionally biased region" description="Low complexity" evidence="5">
    <location>
        <begin position="1273"/>
        <end position="1303"/>
    </location>
</feature>
<feature type="region of interest" description="Disordered" evidence="5">
    <location>
        <begin position="1271"/>
        <end position="1316"/>
    </location>
</feature>
<evidence type="ECO:0000256" key="5">
    <source>
        <dbReference type="SAM" id="MobiDB-lite"/>
    </source>
</evidence>
<feature type="coiled-coil region" evidence="4">
    <location>
        <begin position="872"/>
        <end position="955"/>
    </location>
</feature>
<evidence type="ECO:0000259" key="6">
    <source>
        <dbReference type="Pfam" id="PF19047"/>
    </source>
</evidence>
<dbReference type="GO" id="GO:0005737">
    <property type="term" value="C:cytoplasm"/>
    <property type="evidence" value="ECO:0007669"/>
    <property type="project" value="UniProtKB-SubCell"/>
</dbReference>
<evidence type="ECO:0000256" key="1">
    <source>
        <dbReference type="ARBA" id="ARBA00004496"/>
    </source>
</evidence>
<keyword evidence="2" id="KW-0963">Cytoplasm</keyword>
<dbReference type="eggNOG" id="KOG4643">
    <property type="taxonomic scope" value="Eukaryota"/>
</dbReference>
<keyword evidence="3 4" id="KW-0175">Coiled coil</keyword>
<dbReference type="CDD" id="cd22223">
    <property type="entry name" value="HkD_HkRP"/>
    <property type="match status" value="1"/>
</dbReference>
<gene>
    <name evidence="7" type="primary">Dvir\GJ13177</name>
    <name evidence="7" type="ORF">Dvir_GJ13177</name>
</gene>
<name>B4LFT9_DROVI</name>
<dbReference type="Proteomes" id="UP000008792">
    <property type="component" value="Unassembled WGS sequence"/>
</dbReference>
<feature type="region of interest" description="Disordered" evidence="5">
    <location>
        <begin position="535"/>
        <end position="558"/>
    </location>
</feature>
<feature type="region of interest" description="Disordered" evidence="5">
    <location>
        <begin position="1209"/>
        <end position="1254"/>
    </location>
</feature>
<dbReference type="HOGENOM" id="CLU_001421_0_0_1"/>
<feature type="coiled-coil region" evidence="4">
    <location>
        <begin position="663"/>
        <end position="704"/>
    </location>
</feature>
<dbReference type="InterPro" id="IPR036872">
    <property type="entry name" value="CH_dom_sf"/>
</dbReference>
<dbReference type="GO" id="GO:0051959">
    <property type="term" value="F:dynein light intermediate chain binding"/>
    <property type="evidence" value="ECO:0007669"/>
    <property type="project" value="TreeGrafter"/>
</dbReference>
<reference evidence="7 8" key="1">
    <citation type="journal article" date="2007" name="Nature">
        <title>Evolution of genes and genomes on the Drosophila phylogeny.</title>
        <authorList>
            <consortium name="Drosophila 12 Genomes Consortium"/>
            <person name="Clark A.G."/>
            <person name="Eisen M.B."/>
            <person name="Smith D.R."/>
            <person name="Bergman C.M."/>
            <person name="Oliver B."/>
            <person name="Markow T.A."/>
            <person name="Kaufman T.C."/>
            <person name="Kellis M."/>
            <person name="Gelbart W."/>
            <person name="Iyer V.N."/>
            <person name="Pollard D.A."/>
            <person name="Sackton T.B."/>
            <person name="Larracuente A.M."/>
            <person name="Singh N.D."/>
            <person name="Abad J.P."/>
            <person name="Abt D.N."/>
            <person name="Adryan B."/>
            <person name="Aguade M."/>
            <person name="Akashi H."/>
            <person name="Anderson W.W."/>
            <person name="Aquadro C.F."/>
            <person name="Ardell D.H."/>
            <person name="Arguello R."/>
            <person name="Artieri C.G."/>
            <person name="Barbash D.A."/>
            <person name="Barker D."/>
            <person name="Barsanti P."/>
            <person name="Batterham P."/>
            <person name="Batzoglou S."/>
            <person name="Begun D."/>
            <person name="Bhutkar A."/>
            <person name="Blanco E."/>
            <person name="Bosak S.A."/>
            <person name="Bradley R.K."/>
            <person name="Brand A.D."/>
            <person name="Brent M.R."/>
            <person name="Brooks A.N."/>
            <person name="Brown R.H."/>
            <person name="Butlin R.K."/>
            <person name="Caggese C."/>
            <person name="Calvi B.R."/>
            <person name="Bernardo de Carvalho A."/>
            <person name="Caspi A."/>
            <person name="Castrezana S."/>
            <person name="Celniker S.E."/>
            <person name="Chang J.L."/>
            <person name="Chapple C."/>
            <person name="Chatterji S."/>
            <person name="Chinwalla A."/>
            <person name="Civetta A."/>
            <person name="Clifton S.W."/>
            <person name="Comeron J.M."/>
            <person name="Costello J.C."/>
            <person name="Coyne J.A."/>
            <person name="Daub J."/>
            <person name="David R.G."/>
            <person name="Delcher A.L."/>
            <person name="Delehaunty K."/>
            <person name="Do C.B."/>
            <person name="Ebling H."/>
            <person name="Edwards K."/>
            <person name="Eickbush T."/>
            <person name="Evans J.D."/>
            <person name="Filipski A."/>
            <person name="Findeiss S."/>
            <person name="Freyhult E."/>
            <person name="Fulton L."/>
            <person name="Fulton R."/>
            <person name="Garcia A.C."/>
            <person name="Gardiner A."/>
            <person name="Garfield D.A."/>
            <person name="Garvin B.E."/>
            <person name="Gibson G."/>
            <person name="Gilbert D."/>
            <person name="Gnerre S."/>
            <person name="Godfrey J."/>
            <person name="Good R."/>
            <person name="Gotea V."/>
            <person name="Gravely B."/>
            <person name="Greenberg A.J."/>
            <person name="Griffiths-Jones S."/>
            <person name="Gross S."/>
            <person name="Guigo R."/>
            <person name="Gustafson E.A."/>
            <person name="Haerty W."/>
            <person name="Hahn M.W."/>
            <person name="Halligan D.L."/>
            <person name="Halpern A.L."/>
            <person name="Halter G.M."/>
            <person name="Han M.V."/>
            <person name="Heger A."/>
            <person name="Hillier L."/>
            <person name="Hinrichs A.S."/>
            <person name="Holmes I."/>
            <person name="Hoskins R.A."/>
            <person name="Hubisz M.J."/>
            <person name="Hultmark D."/>
            <person name="Huntley M.A."/>
            <person name="Jaffe D.B."/>
            <person name="Jagadeeshan S."/>
            <person name="Jeck W.R."/>
            <person name="Johnson J."/>
            <person name="Jones C.D."/>
            <person name="Jordan W.C."/>
            <person name="Karpen G.H."/>
            <person name="Kataoka E."/>
            <person name="Keightley P.D."/>
            <person name="Kheradpour P."/>
            <person name="Kirkness E.F."/>
            <person name="Koerich L.B."/>
            <person name="Kristiansen K."/>
            <person name="Kudrna D."/>
            <person name="Kulathinal R.J."/>
            <person name="Kumar S."/>
            <person name="Kwok R."/>
            <person name="Lander E."/>
            <person name="Langley C.H."/>
            <person name="Lapoint R."/>
            <person name="Lazzaro B.P."/>
            <person name="Lee S.J."/>
            <person name="Levesque L."/>
            <person name="Li R."/>
            <person name="Lin C.F."/>
            <person name="Lin M.F."/>
            <person name="Lindblad-Toh K."/>
            <person name="Llopart A."/>
            <person name="Long M."/>
            <person name="Low L."/>
            <person name="Lozovsky E."/>
            <person name="Lu J."/>
            <person name="Luo M."/>
            <person name="Machado C.A."/>
            <person name="Makalowski W."/>
            <person name="Marzo M."/>
            <person name="Matsuda M."/>
            <person name="Matzkin L."/>
            <person name="McAllister B."/>
            <person name="McBride C.S."/>
            <person name="McKernan B."/>
            <person name="McKernan K."/>
            <person name="Mendez-Lago M."/>
            <person name="Minx P."/>
            <person name="Mollenhauer M.U."/>
            <person name="Montooth K."/>
            <person name="Mount S.M."/>
            <person name="Mu X."/>
            <person name="Myers E."/>
            <person name="Negre B."/>
            <person name="Newfeld S."/>
            <person name="Nielsen R."/>
            <person name="Noor M.A."/>
            <person name="O'Grady P."/>
            <person name="Pachter L."/>
            <person name="Papaceit M."/>
            <person name="Parisi M.J."/>
            <person name="Parisi M."/>
            <person name="Parts L."/>
            <person name="Pedersen J.S."/>
            <person name="Pesole G."/>
            <person name="Phillippy A.M."/>
            <person name="Ponting C.P."/>
            <person name="Pop M."/>
            <person name="Porcelli D."/>
            <person name="Powell J.R."/>
            <person name="Prohaska S."/>
            <person name="Pruitt K."/>
            <person name="Puig M."/>
            <person name="Quesneville H."/>
            <person name="Ram K.R."/>
            <person name="Rand D."/>
            <person name="Rasmussen M.D."/>
            <person name="Reed L.K."/>
            <person name="Reenan R."/>
            <person name="Reily A."/>
            <person name="Remington K.A."/>
            <person name="Rieger T.T."/>
            <person name="Ritchie M.G."/>
            <person name="Robin C."/>
            <person name="Rogers Y.H."/>
            <person name="Rohde C."/>
            <person name="Rozas J."/>
            <person name="Rubenfield M.J."/>
            <person name="Ruiz A."/>
            <person name="Russo S."/>
            <person name="Salzberg S.L."/>
            <person name="Sanchez-Gracia A."/>
            <person name="Saranga D.J."/>
            <person name="Sato H."/>
            <person name="Schaeffer S.W."/>
            <person name="Schatz M.C."/>
            <person name="Schlenke T."/>
            <person name="Schwartz R."/>
            <person name="Segarra C."/>
            <person name="Singh R.S."/>
            <person name="Sirot L."/>
            <person name="Sirota M."/>
            <person name="Sisneros N.B."/>
            <person name="Smith C.D."/>
            <person name="Smith T.F."/>
            <person name="Spieth J."/>
            <person name="Stage D.E."/>
            <person name="Stark A."/>
            <person name="Stephan W."/>
            <person name="Strausberg R.L."/>
            <person name="Strempel S."/>
            <person name="Sturgill D."/>
            <person name="Sutton G."/>
            <person name="Sutton G.G."/>
            <person name="Tao W."/>
            <person name="Teichmann S."/>
            <person name="Tobari Y.N."/>
            <person name="Tomimura Y."/>
            <person name="Tsolas J.M."/>
            <person name="Valente V.L."/>
            <person name="Venter E."/>
            <person name="Venter J.C."/>
            <person name="Vicario S."/>
            <person name="Vieira F.G."/>
            <person name="Vilella A.J."/>
            <person name="Villasante A."/>
            <person name="Walenz B."/>
            <person name="Wang J."/>
            <person name="Wasserman M."/>
            <person name="Watts T."/>
            <person name="Wilson D."/>
            <person name="Wilson R.K."/>
            <person name="Wing R.A."/>
            <person name="Wolfner M.F."/>
            <person name="Wong A."/>
            <person name="Wong G.K."/>
            <person name="Wu C.I."/>
            <person name="Wu G."/>
            <person name="Yamamoto D."/>
            <person name="Yang H.P."/>
            <person name="Yang S.P."/>
            <person name="Yorke J.A."/>
            <person name="Yoshida K."/>
            <person name="Zdobnov E."/>
            <person name="Zhang P."/>
            <person name="Zhang Y."/>
            <person name="Zimin A.V."/>
            <person name="Baldwin J."/>
            <person name="Abdouelleil A."/>
            <person name="Abdulkadir J."/>
            <person name="Abebe A."/>
            <person name="Abera B."/>
            <person name="Abreu J."/>
            <person name="Acer S.C."/>
            <person name="Aftuck L."/>
            <person name="Alexander A."/>
            <person name="An P."/>
            <person name="Anderson E."/>
            <person name="Anderson S."/>
            <person name="Arachi H."/>
            <person name="Azer M."/>
            <person name="Bachantsang P."/>
            <person name="Barry A."/>
            <person name="Bayul T."/>
            <person name="Berlin A."/>
            <person name="Bessette D."/>
            <person name="Bloom T."/>
            <person name="Blye J."/>
            <person name="Boguslavskiy L."/>
            <person name="Bonnet C."/>
            <person name="Boukhgalter B."/>
            <person name="Bourzgui I."/>
            <person name="Brown A."/>
            <person name="Cahill P."/>
            <person name="Channer S."/>
            <person name="Cheshatsang Y."/>
            <person name="Chuda L."/>
            <person name="Citroen M."/>
            <person name="Collymore A."/>
            <person name="Cooke P."/>
            <person name="Costello M."/>
            <person name="D'Aco K."/>
            <person name="Daza R."/>
            <person name="De Haan G."/>
            <person name="DeGray S."/>
            <person name="DeMaso C."/>
            <person name="Dhargay N."/>
            <person name="Dooley K."/>
            <person name="Dooley E."/>
            <person name="Doricent M."/>
            <person name="Dorje P."/>
            <person name="Dorjee K."/>
            <person name="Dupes A."/>
            <person name="Elong R."/>
            <person name="Falk J."/>
            <person name="Farina A."/>
            <person name="Faro S."/>
            <person name="Ferguson D."/>
            <person name="Fisher S."/>
            <person name="Foley C.D."/>
            <person name="Franke A."/>
            <person name="Friedrich D."/>
            <person name="Gadbois L."/>
            <person name="Gearin G."/>
            <person name="Gearin C.R."/>
            <person name="Giannoukos G."/>
            <person name="Goode T."/>
            <person name="Graham J."/>
            <person name="Grandbois E."/>
            <person name="Grewal S."/>
            <person name="Gyaltsen K."/>
            <person name="Hafez N."/>
            <person name="Hagos B."/>
            <person name="Hall J."/>
            <person name="Henson C."/>
            <person name="Hollinger A."/>
            <person name="Honan T."/>
            <person name="Huard M.D."/>
            <person name="Hughes L."/>
            <person name="Hurhula B."/>
            <person name="Husby M.E."/>
            <person name="Kamat A."/>
            <person name="Kanga B."/>
            <person name="Kashin S."/>
            <person name="Khazanovich D."/>
            <person name="Kisner P."/>
            <person name="Lance K."/>
            <person name="Lara M."/>
            <person name="Lee W."/>
            <person name="Lennon N."/>
            <person name="Letendre F."/>
            <person name="LeVine R."/>
            <person name="Lipovsky A."/>
            <person name="Liu X."/>
            <person name="Liu J."/>
            <person name="Liu S."/>
            <person name="Lokyitsang T."/>
            <person name="Lokyitsang Y."/>
            <person name="Lubonja R."/>
            <person name="Lui A."/>
            <person name="MacDonald P."/>
            <person name="Magnisalis V."/>
            <person name="Maru K."/>
            <person name="Matthews C."/>
            <person name="McCusker W."/>
            <person name="McDonough S."/>
            <person name="Mehta T."/>
            <person name="Meldrim J."/>
            <person name="Meneus L."/>
            <person name="Mihai O."/>
            <person name="Mihalev A."/>
            <person name="Mihova T."/>
            <person name="Mittelman R."/>
            <person name="Mlenga V."/>
            <person name="Montmayeur A."/>
            <person name="Mulrain L."/>
            <person name="Navidi A."/>
            <person name="Naylor J."/>
            <person name="Negash T."/>
            <person name="Nguyen T."/>
            <person name="Nguyen N."/>
            <person name="Nicol R."/>
            <person name="Norbu C."/>
            <person name="Norbu N."/>
            <person name="Novod N."/>
            <person name="O'Neill B."/>
            <person name="Osman S."/>
            <person name="Markiewicz E."/>
            <person name="Oyono O.L."/>
            <person name="Patti C."/>
            <person name="Phunkhang P."/>
            <person name="Pierre F."/>
            <person name="Priest M."/>
            <person name="Raghuraman S."/>
            <person name="Rege F."/>
            <person name="Reyes R."/>
            <person name="Rise C."/>
            <person name="Rogov P."/>
            <person name="Ross K."/>
            <person name="Ryan E."/>
            <person name="Settipalli S."/>
            <person name="Shea T."/>
            <person name="Sherpa N."/>
            <person name="Shi L."/>
            <person name="Shih D."/>
            <person name="Sparrow T."/>
            <person name="Spaulding J."/>
            <person name="Stalker J."/>
            <person name="Stange-Thomann N."/>
            <person name="Stavropoulos S."/>
            <person name="Stone C."/>
            <person name="Strader C."/>
            <person name="Tesfaye S."/>
            <person name="Thomson T."/>
            <person name="Thoulutsang Y."/>
            <person name="Thoulutsang D."/>
            <person name="Topham K."/>
            <person name="Topping I."/>
            <person name="Tsamla T."/>
            <person name="Vassiliev H."/>
            <person name="Vo A."/>
            <person name="Wangchuk T."/>
            <person name="Wangdi T."/>
            <person name="Weiand M."/>
            <person name="Wilkinson J."/>
            <person name="Wilson A."/>
            <person name="Yadav S."/>
            <person name="Young G."/>
            <person name="Yu Q."/>
            <person name="Zembek L."/>
            <person name="Zhong D."/>
            <person name="Zimmer A."/>
            <person name="Zwirko Z."/>
            <person name="Jaffe D.B."/>
            <person name="Alvarez P."/>
            <person name="Brockman W."/>
            <person name="Butler J."/>
            <person name="Chin C."/>
            <person name="Gnerre S."/>
            <person name="Grabherr M."/>
            <person name="Kleber M."/>
            <person name="Mauceli E."/>
            <person name="MacCallum I."/>
        </authorList>
    </citation>
    <scope>NUCLEOTIDE SEQUENCE [LARGE SCALE GENOMIC DNA]</scope>
    <source>
        <strain evidence="8">Tucson 15010-1051.87</strain>
    </source>
</reference>
<dbReference type="InterPro" id="IPR043936">
    <property type="entry name" value="HOOK_N"/>
</dbReference>
<dbReference type="PANTHER" id="PTHR18947:SF28">
    <property type="entry name" value="GIRDIN, ISOFORM A"/>
    <property type="match status" value="1"/>
</dbReference>
<feature type="domain" description="HOOK N-terminal" evidence="6">
    <location>
        <begin position="20"/>
        <end position="161"/>
    </location>
</feature>
<evidence type="ECO:0000256" key="2">
    <source>
        <dbReference type="ARBA" id="ARBA00022490"/>
    </source>
</evidence>
<dbReference type="SMR" id="B4LFT9"/>
<dbReference type="KEGG" id="dvi:6622076"/>
<keyword evidence="8" id="KW-1185">Reference proteome</keyword>